<dbReference type="InParanoid" id="A0A409YCR6"/>
<feature type="compositionally biased region" description="Basic and acidic residues" evidence="2">
    <location>
        <begin position="592"/>
        <end position="613"/>
    </location>
</feature>
<feature type="compositionally biased region" description="Low complexity" evidence="2">
    <location>
        <begin position="445"/>
        <end position="487"/>
    </location>
</feature>
<dbReference type="SUPFAM" id="SSF48350">
    <property type="entry name" value="GTPase activation domain, GAP"/>
    <property type="match status" value="1"/>
</dbReference>
<dbReference type="Pfam" id="PF00620">
    <property type="entry name" value="RhoGAP"/>
    <property type="match status" value="1"/>
</dbReference>
<keyword evidence="5" id="KW-1185">Reference proteome</keyword>
<dbReference type="GO" id="GO:0060237">
    <property type="term" value="P:regulation of fungal-type cell wall organization"/>
    <property type="evidence" value="ECO:0007669"/>
    <property type="project" value="TreeGrafter"/>
</dbReference>
<gene>
    <name evidence="4" type="ORF">CVT24_000756</name>
</gene>
<dbReference type="InterPro" id="IPR051025">
    <property type="entry name" value="RhoGAP"/>
</dbReference>
<reference evidence="4 5" key="1">
    <citation type="journal article" date="2018" name="Evol. Lett.">
        <title>Horizontal gene cluster transfer increased hallucinogenic mushroom diversity.</title>
        <authorList>
            <person name="Reynolds H.T."/>
            <person name="Vijayakumar V."/>
            <person name="Gluck-Thaler E."/>
            <person name="Korotkin H.B."/>
            <person name="Matheny P.B."/>
            <person name="Slot J.C."/>
        </authorList>
    </citation>
    <scope>NUCLEOTIDE SEQUENCE [LARGE SCALE GENOMIC DNA]</scope>
    <source>
        <strain evidence="4 5">2629</strain>
    </source>
</reference>
<proteinExistence type="predicted"/>
<dbReference type="PANTHER" id="PTHR15228:SF25">
    <property type="entry name" value="F-BAR DOMAIN-CONTAINING PROTEIN"/>
    <property type="match status" value="1"/>
</dbReference>
<dbReference type="AlphaFoldDB" id="A0A409YCR6"/>
<dbReference type="GO" id="GO:0005096">
    <property type="term" value="F:GTPase activator activity"/>
    <property type="evidence" value="ECO:0007669"/>
    <property type="project" value="UniProtKB-KW"/>
</dbReference>
<feature type="compositionally biased region" description="Polar residues" evidence="2">
    <location>
        <begin position="637"/>
        <end position="661"/>
    </location>
</feature>
<dbReference type="GO" id="GO:0007165">
    <property type="term" value="P:signal transduction"/>
    <property type="evidence" value="ECO:0007669"/>
    <property type="project" value="InterPro"/>
</dbReference>
<dbReference type="PANTHER" id="PTHR15228">
    <property type="entry name" value="SPERMATHECAL PHYSIOLOGY VARIANT"/>
    <property type="match status" value="1"/>
</dbReference>
<dbReference type="GO" id="GO:0005938">
    <property type="term" value="C:cell cortex"/>
    <property type="evidence" value="ECO:0007669"/>
    <property type="project" value="TreeGrafter"/>
</dbReference>
<feature type="region of interest" description="Disordered" evidence="2">
    <location>
        <begin position="1"/>
        <end position="28"/>
    </location>
</feature>
<feature type="region of interest" description="Disordered" evidence="2">
    <location>
        <begin position="303"/>
        <end position="515"/>
    </location>
</feature>
<feature type="compositionally biased region" description="Basic residues" evidence="2">
    <location>
        <begin position="662"/>
        <end position="671"/>
    </location>
</feature>
<dbReference type="SMART" id="SM00324">
    <property type="entry name" value="RhoGAP"/>
    <property type="match status" value="1"/>
</dbReference>
<comment type="caution">
    <text evidence="4">The sequence shown here is derived from an EMBL/GenBank/DDBJ whole genome shotgun (WGS) entry which is preliminary data.</text>
</comment>
<dbReference type="InterPro" id="IPR000198">
    <property type="entry name" value="RhoGAP_dom"/>
</dbReference>
<evidence type="ECO:0000256" key="1">
    <source>
        <dbReference type="ARBA" id="ARBA00022468"/>
    </source>
</evidence>
<protein>
    <recommendedName>
        <fullName evidence="3">Rho-GAP domain-containing protein</fullName>
    </recommendedName>
</protein>
<feature type="compositionally biased region" description="Polar residues" evidence="2">
    <location>
        <begin position="498"/>
        <end position="515"/>
    </location>
</feature>
<keyword evidence="1" id="KW-0343">GTPase activation</keyword>
<evidence type="ECO:0000256" key="2">
    <source>
        <dbReference type="SAM" id="MobiDB-lite"/>
    </source>
</evidence>
<dbReference type="PROSITE" id="PS50238">
    <property type="entry name" value="RHOGAP"/>
    <property type="match status" value="1"/>
</dbReference>
<name>A0A409YCR6_9AGAR</name>
<dbReference type="Gene3D" id="1.10.555.10">
    <property type="entry name" value="Rho GTPase activation protein"/>
    <property type="match status" value="1"/>
</dbReference>
<evidence type="ECO:0000259" key="3">
    <source>
        <dbReference type="PROSITE" id="PS50238"/>
    </source>
</evidence>
<dbReference type="EMBL" id="NHTK01001292">
    <property type="protein sequence ID" value="PPR00791.1"/>
    <property type="molecule type" value="Genomic_DNA"/>
</dbReference>
<feature type="compositionally biased region" description="Low complexity" evidence="2">
    <location>
        <begin position="738"/>
        <end position="751"/>
    </location>
</feature>
<sequence length="793" mass="86143">MHNHSPSPIAHHPHHHQHLQQLNSNPPPKPSLRTWFNHFAFSRRIEKASANPPPNRYIPPSQDNSDHPVFGKPLSESLKYASVQISTANSNGELFVWGIIPVVVAKCGLYLKENATEVPGTFRVSGSSKRMRELQAIFELPPRYGKSLDWKEQKFTTHDVASVFRRYLTQMPEPVIPFNMYHQIYSSEIQWVGLFVFVFSDICPDLSSAKEPFNQEEVIKTYQSLIRRLPRANQYLLLYVLDLLSVFAGKSDKNLMTATNLAVIFRPGIISHPQHEMLPPEHGLSQRVLEFLIAQQDWFMLEMAPPPGQRSTPGSADGSTDGGSGFKDGHHGGGRPGPSDMPPPARFGGKMHEGSSSPTRRGTEGSLSDLPGHAQLGAAPNTSLAALPPSSFRGAGNMTDRSNLSTRPAAGSQLVSNHRLSGSVGSTATASQVHSPVTKHSNAISSGSSPYTHTSSSPYSTSNNQSGATTRRSPAAPSPRASPRTSPVVQHHVPQFARPTTPQLNSNQSVPTPTGTPIANAFATTVGNSITVKPAHTTPYRPVFAPPIGSGMSDVDETMVIPDDLDDLAPHSASGWGSFGRRQGGSGFLSAGEKEKGRNREKSDKEKEKERIKAMRRRTMEHRTDLGSPTAPALDSPTHSLGGRTTTESSHGQTSTASGSIKRSRTLPSRRKGADEGTASAGWTLGFGHRHRGRAKDDKEDKENMRSTEKDAKEKDKERRVLKKQRRGSSASTPTPPQAAIGQQIQGGSSPNLVREREAPDQGQPLVKWGHTPKHSPLGGGWIYTEPDSVKPS</sequence>
<dbReference type="OrthoDB" id="3196451at2759"/>
<feature type="compositionally biased region" description="Polar residues" evidence="2">
    <location>
        <begin position="413"/>
        <end position="444"/>
    </location>
</feature>
<feature type="domain" description="Rho-GAP" evidence="3">
    <location>
        <begin position="83"/>
        <end position="300"/>
    </location>
</feature>
<feature type="compositionally biased region" description="Basic and acidic residues" evidence="2">
    <location>
        <begin position="695"/>
        <end position="719"/>
    </location>
</feature>
<accession>A0A409YCR6</accession>
<feature type="compositionally biased region" description="Low complexity" evidence="2">
    <location>
        <begin position="1"/>
        <end position="10"/>
    </location>
</feature>
<evidence type="ECO:0000313" key="5">
    <source>
        <dbReference type="Proteomes" id="UP000284842"/>
    </source>
</evidence>
<dbReference type="STRING" id="181874.A0A409YCR6"/>
<dbReference type="InterPro" id="IPR008936">
    <property type="entry name" value="Rho_GTPase_activation_prot"/>
</dbReference>
<feature type="region of interest" description="Disordered" evidence="2">
    <location>
        <begin position="572"/>
        <end position="793"/>
    </location>
</feature>
<evidence type="ECO:0000313" key="4">
    <source>
        <dbReference type="EMBL" id="PPR00791.1"/>
    </source>
</evidence>
<dbReference type="Proteomes" id="UP000284842">
    <property type="component" value="Unassembled WGS sequence"/>
</dbReference>
<organism evidence="4 5">
    <name type="scientific">Panaeolus cyanescens</name>
    <dbReference type="NCBI Taxonomy" id="181874"/>
    <lineage>
        <taxon>Eukaryota</taxon>
        <taxon>Fungi</taxon>
        <taxon>Dikarya</taxon>
        <taxon>Basidiomycota</taxon>
        <taxon>Agaricomycotina</taxon>
        <taxon>Agaricomycetes</taxon>
        <taxon>Agaricomycetidae</taxon>
        <taxon>Agaricales</taxon>
        <taxon>Agaricineae</taxon>
        <taxon>Galeropsidaceae</taxon>
        <taxon>Panaeolus</taxon>
    </lineage>
</organism>